<name>A0A2H0V3J8_9BACT</name>
<keyword evidence="1 7" id="KW-0820">tRNA-binding</keyword>
<comment type="catalytic activity">
    <reaction evidence="7">
        <text>guanosine(18) in tRNA + S-adenosyl-L-methionine = 2'-O-methylguanosine(18) in tRNA + S-adenosyl-L-homocysteine + H(+)</text>
        <dbReference type="Rhea" id="RHEA:20077"/>
        <dbReference type="Rhea" id="RHEA-COMP:10190"/>
        <dbReference type="Rhea" id="RHEA-COMP:10192"/>
        <dbReference type="ChEBI" id="CHEBI:15378"/>
        <dbReference type="ChEBI" id="CHEBI:57856"/>
        <dbReference type="ChEBI" id="CHEBI:59789"/>
        <dbReference type="ChEBI" id="CHEBI:74269"/>
        <dbReference type="ChEBI" id="CHEBI:74445"/>
        <dbReference type="EC" id="2.1.1.34"/>
    </reaction>
</comment>
<keyword evidence="2 7" id="KW-0489">Methyltransferase</keyword>
<keyword evidence="4 7" id="KW-0949">S-adenosyl-L-methionine</keyword>
<evidence type="ECO:0000256" key="1">
    <source>
        <dbReference type="ARBA" id="ARBA00022555"/>
    </source>
</evidence>
<feature type="domain" description="tRNA/rRNA methyltransferase SpoU type" evidence="8">
    <location>
        <begin position="21"/>
        <end position="165"/>
    </location>
</feature>
<evidence type="ECO:0000313" key="10">
    <source>
        <dbReference type="Proteomes" id="UP000229901"/>
    </source>
</evidence>
<dbReference type="Proteomes" id="UP000229901">
    <property type="component" value="Unassembled WGS sequence"/>
</dbReference>
<proteinExistence type="inferred from homology"/>
<evidence type="ECO:0000256" key="2">
    <source>
        <dbReference type="ARBA" id="ARBA00022603"/>
    </source>
</evidence>
<keyword evidence="5 7" id="KW-0819">tRNA processing</keyword>
<dbReference type="InterPro" id="IPR001537">
    <property type="entry name" value="SpoU_MeTrfase"/>
</dbReference>
<keyword evidence="6 7" id="KW-0694">RNA-binding</keyword>
<dbReference type="InterPro" id="IPR029026">
    <property type="entry name" value="tRNA_m1G_MTases_N"/>
</dbReference>
<comment type="caution">
    <text evidence="9">The sequence shown here is derived from an EMBL/GenBank/DDBJ whole genome shotgun (WGS) entry which is preliminary data.</text>
</comment>
<evidence type="ECO:0000256" key="3">
    <source>
        <dbReference type="ARBA" id="ARBA00022679"/>
    </source>
</evidence>
<dbReference type="PANTHER" id="PTHR43453:SF1">
    <property type="entry name" value="TRNA_RRNA METHYLTRANSFERASE SPOU TYPE DOMAIN-CONTAINING PROTEIN"/>
    <property type="match status" value="1"/>
</dbReference>
<evidence type="ECO:0000256" key="7">
    <source>
        <dbReference type="HAMAP-Rule" id="MF_02060"/>
    </source>
</evidence>
<dbReference type="GO" id="GO:0002938">
    <property type="term" value="P:tRNA guanine ribose methylation"/>
    <property type="evidence" value="ECO:0007669"/>
    <property type="project" value="UniProtKB-UniRule"/>
</dbReference>
<accession>A0A2H0V3J8</accession>
<feature type="binding site" evidence="7">
    <location>
        <position position="146"/>
    </location>
    <ligand>
        <name>S-adenosyl-L-methionine</name>
        <dbReference type="ChEBI" id="CHEBI:59789"/>
    </ligand>
</feature>
<dbReference type="GO" id="GO:0141100">
    <property type="term" value="F:tRNA (guanine(18)-2'-O)-methyltransferase activity"/>
    <property type="evidence" value="ECO:0007669"/>
    <property type="project" value="UniProtKB-UniRule"/>
</dbReference>
<dbReference type="InterPro" id="IPR029028">
    <property type="entry name" value="Alpha/beta_knot_MTases"/>
</dbReference>
<feature type="binding site" evidence="7">
    <location>
        <position position="101"/>
    </location>
    <ligand>
        <name>S-adenosyl-L-methionine</name>
        <dbReference type="ChEBI" id="CHEBI:59789"/>
    </ligand>
</feature>
<dbReference type="SUPFAM" id="SSF75217">
    <property type="entry name" value="alpha/beta knot"/>
    <property type="match status" value="1"/>
</dbReference>
<comment type="function">
    <text evidence="7">Catalyzes the 2'-O methylation of guanosine at position 18 in tRNA.</text>
</comment>
<dbReference type="HAMAP" id="MF_02060">
    <property type="entry name" value="tRNA_methyltr_TrmH"/>
    <property type="match status" value="1"/>
</dbReference>
<gene>
    <name evidence="7" type="primary">trmH</name>
    <name evidence="9" type="ORF">COT97_05375</name>
</gene>
<dbReference type="CDD" id="cd18092">
    <property type="entry name" value="SpoU-like_TrmH"/>
    <property type="match status" value="1"/>
</dbReference>
<dbReference type="EC" id="2.1.1.34" evidence="7"/>
<protein>
    <recommendedName>
        <fullName evidence="7">tRNA (guanosine(18)-2'-O)-methyltransferase</fullName>
        <ecNumber evidence="7">2.1.1.34</ecNumber>
    </recommendedName>
    <alternativeName>
        <fullName evidence="7">tRNA [Gm18] methyltransferase</fullName>
    </alternativeName>
</protein>
<evidence type="ECO:0000256" key="5">
    <source>
        <dbReference type="ARBA" id="ARBA00022694"/>
    </source>
</evidence>
<dbReference type="InterPro" id="IPR033671">
    <property type="entry name" value="TrmH"/>
</dbReference>
<evidence type="ECO:0000256" key="6">
    <source>
        <dbReference type="ARBA" id="ARBA00022884"/>
    </source>
</evidence>
<dbReference type="Gene3D" id="3.40.1280.10">
    <property type="match status" value="1"/>
</dbReference>
<evidence type="ECO:0000256" key="4">
    <source>
        <dbReference type="ARBA" id="ARBA00022691"/>
    </source>
</evidence>
<dbReference type="AlphaFoldDB" id="A0A2H0V3J8"/>
<evidence type="ECO:0000313" key="9">
    <source>
        <dbReference type="EMBL" id="PIR93674.1"/>
    </source>
</evidence>
<keyword evidence="3 7" id="KW-0808">Transferase</keyword>
<comment type="caution">
    <text evidence="7">Lacks conserved residue(s) required for the propagation of feature annotation.</text>
</comment>
<dbReference type="GO" id="GO:0000049">
    <property type="term" value="F:tRNA binding"/>
    <property type="evidence" value="ECO:0007669"/>
    <property type="project" value="UniProtKB-UniRule"/>
</dbReference>
<dbReference type="Pfam" id="PF00588">
    <property type="entry name" value="SpoU_methylase"/>
    <property type="match status" value="1"/>
</dbReference>
<reference evidence="10" key="1">
    <citation type="submission" date="2017-09" db="EMBL/GenBank/DDBJ databases">
        <title>Depth-based differentiation of microbial function through sediment-hosted aquifers and enrichment of novel symbionts in the deep terrestrial subsurface.</title>
        <authorList>
            <person name="Probst A.J."/>
            <person name="Ladd B."/>
            <person name="Jarett J.K."/>
            <person name="Geller-Mcgrath D.E."/>
            <person name="Sieber C.M.K."/>
            <person name="Emerson J.B."/>
            <person name="Anantharaman K."/>
            <person name="Thomas B.C."/>
            <person name="Malmstrom R."/>
            <person name="Stieglmeier M."/>
            <person name="Klingl A."/>
            <person name="Woyke T."/>
            <person name="Ryan C.M."/>
            <person name="Banfield J.F."/>
        </authorList>
    </citation>
    <scope>NUCLEOTIDE SEQUENCE [LARGE SCALE GENOMIC DNA]</scope>
</reference>
<evidence type="ECO:0000259" key="8">
    <source>
        <dbReference type="Pfam" id="PF00588"/>
    </source>
</evidence>
<organism evidence="9 10">
    <name type="scientific">Candidatus Falkowbacteria bacterium CG10_big_fil_rev_8_21_14_0_10_39_11</name>
    <dbReference type="NCBI Taxonomy" id="1974565"/>
    <lineage>
        <taxon>Bacteria</taxon>
        <taxon>Candidatus Falkowiibacteriota</taxon>
    </lineage>
</organism>
<dbReference type="PANTHER" id="PTHR43453">
    <property type="entry name" value="RRNA METHYLASE-LIKE"/>
    <property type="match status" value="1"/>
</dbReference>
<sequence>MSIEERIKKIKTMISKRQKDIIVVLEDIHDPHNAAAIFRSCDAFGIQNVYLIFETHKSYNPSKIGRVSSASANKWLTFTKFNSTKNCFDQLKKDGYKIFGTILGDDCESIYDQKFIKYDKIALVIGNEHSGLSQTAIEMVDKKIIIPMRGIIQSFNVSVSAAICMAEITRQRMKKGKNFLLDSSDQKKLLNDLINR</sequence>
<comment type="similarity">
    <text evidence="7">Belongs to the class IV-like SAM-binding methyltransferase superfamily. RNA methyltransferase TrmH family.</text>
</comment>
<dbReference type="EMBL" id="PFAP01000045">
    <property type="protein sequence ID" value="PIR93674.1"/>
    <property type="molecule type" value="Genomic_DNA"/>
</dbReference>